<accession>A0A0C3M639</accession>
<evidence type="ECO:0000259" key="1">
    <source>
        <dbReference type="PROSITE" id="PS51184"/>
    </source>
</evidence>
<dbReference type="InterPro" id="IPR014710">
    <property type="entry name" value="RmlC-like_jellyroll"/>
</dbReference>
<name>A0A0C3M639_9AGAM</name>
<dbReference type="Pfam" id="PF13621">
    <property type="entry name" value="Cupin_8"/>
    <property type="match status" value="1"/>
</dbReference>
<feature type="non-terminal residue" evidence="2">
    <location>
        <position position="1"/>
    </location>
</feature>
<evidence type="ECO:0000313" key="3">
    <source>
        <dbReference type="Proteomes" id="UP000054248"/>
    </source>
</evidence>
<dbReference type="InterPro" id="IPR003347">
    <property type="entry name" value="JmjC_dom"/>
</dbReference>
<dbReference type="SUPFAM" id="SSF51197">
    <property type="entry name" value="Clavaminate synthase-like"/>
    <property type="match status" value="1"/>
</dbReference>
<sequence length="316" mass="35302">LNGTTIEIWDKSPTALEFARLVHISRPVLFTGCFSAGTLPALTRWTNEYLSLKMGETPVSVAVTPDGYADALKRGPDGITTYFTEPHTQHMVMANLLSLLSDPHFSQSSEVVYLQSQNGNLNDPEGEFASLREDVPAQIPWASEALDKPPEAVNLWIGDSRSITSAHSDPYENVYTVVRGRKHFTLLPPTEGWTLQERMHPHATYTRPEPALPLVLTPSDPQSQVSWTTLDPVKDLDRIRTEAAFDVHPIEVTVNPGDALYLPAGWWHHVRQEGDDSDERGDNDGGGGKGHVIALNWWYDMEMRGMSWVWLSHLRG</sequence>
<dbReference type="PROSITE" id="PS51184">
    <property type="entry name" value="JMJC"/>
    <property type="match status" value="1"/>
</dbReference>
<protein>
    <recommendedName>
        <fullName evidence="1">JmjC domain-containing protein</fullName>
    </recommendedName>
</protein>
<dbReference type="AlphaFoldDB" id="A0A0C3M639"/>
<keyword evidence="3" id="KW-1185">Reference proteome</keyword>
<organism evidence="2 3">
    <name type="scientific">Tulasnella calospora MUT 4182</name>
    <dbReference type="NCBI Taxonomy" id="1051891"/>
    <lineage>
        <taxon>Eukaryota</taxon>
        <taxon>Fungi</taxon>
        <taxon>Dikarya</taxon>
        <taxon>Basidiomycota</taxon>
        <taxon>Agaricomycotina</taxon>
        <taxon>Agaricomycetes</taxon>
        <taxon>Cantharellales</taxon>
        <taxon>Tulasnellaceae</taxon>
        <taxon>Tulasnella</taxon>
    </lineage>
</organism>
<evidence type="ECO:0000313" key="2">
    <source>
        <dbReference type="EMBL" id="KIO29112.1"/>
    </source>
</evidence>
<dbReference type="EMBL" id="KN822986">
    <property type="protein sequence ID" value="KIO29112.1"/>
    <property type="molecule type" value="Genomic_DNA"/>
</dbReference>
<dbReference type="STRING" id="1051891.A0A0C3M639"/>
<dbReference type="Proteomes" id="UP000054248">
    <property type="component" value="Unassembled WGS sequence"/>
</dbReference>
<feature type="non-terminal residue" evidence="2">
    <location>
        <position position="316"/>
    </location>
</feature>
<dbReference type="PANTHER" id="PTHR12461:SF99">
    <property type="entry name" value="BIFUNCTIONAL PEPTIDASE AND (3S)-LYSYL HYDROXYLASE JMJD7"/>
    <property type="match status" value="1"/>
</dbReference>
<dbReference type="InterPro" id="IPR041667">
    <property type="entry name" value="Cupin_8"/>
</dbReference>
<dbReference type="Gene3D" id="2.60.120.10">
    <property type="entry name" value="Jelly Rolls"/>
    <property type="match status" value="1"/>
</dbReference>
<dbReference type="HOGENOM" id="CLU_016785_6_0_1"/>
<dbReference type="SMART" id="SM00558">
    <property type="entry name" value="JmjC"/>
    <property type="match status" value="1"/>
</dbReference>
<proteinExistence type="predicted"/>
<feature type="domain" description="JmjC" evidence="1">
    <location>
        <begin position="112"/>
        <end position="314"/>
    </location>
</feature>
<dbReference type="PANTHER" id="PTHR12461">
    <property type="entry name" value="HYPOXIA-INDUCIBLE FACTOR 1 ALPHA INHIBITOR-RELATED"/>
    <property type="match status" value="1"/>
</dbReference>
<reference evidence="2 3" key="1">
    <citation type="submission" date="2014-04" db="EMBL/GenBank/DDBJ databases">
        <authorList>
            <consortium name="DOE Joint Genome Institute"/>
            <person name="Kuo A."/>
            <person name="Girlanda M."/>
            <person name="Perotto S."/>
            <person name="Kohler A."/>
            <person name="Nagy L.G."/>
            <person name="Floudas D."/>
            <person name="Copeland A."/>
            <person name="Barry K.W."/>
            <person name="Cichocki N."/>
            <person name="Veneault-Fourrey C."/>
            <person name="LaButti K."/>
            <person name="Lindquist E.A."/>
            <person name="Lipzen A."/>
            <person name="Lundell T."/>
            <person name="Morin E."/>
            <person name="Murat C."/>
            <person name="Sun H."/>
            <person name="Tunlid A."/>
            <person name="Henrissat B."/>
            <person name="Grigoriev I.V."/>
            <person name="Hibbett D.S."/>
            <person name="Martin F."/>
            <person name="Nordberg H.P."/>
            <person name="Cantor M.N."/>
            <person name="Hua S.X."/>
        </authorList>
    </citation>
    <scope>NUCLEOTIDE SEQUENCE [LARGE SCALE GENOMIC DNA]</scope>
    <source>
        <strain evidence="2 3">MUT 4182</strain>
    </source>
</reference>
<reference evidence="3" key="2">
    <citation type="submission" date="2015-01" db="EMBL/GenBank/DDBJ databases">
        <title>Evolutionary Origins and Diversification of the Mycorrhizal Mutualists.</title>
        <authorList>
            <consortium name="DOE Joint Genome Institute"/>
            <consortium name="Mycorrhizal Genomics Consortium"/>
            <person name="Kohler A."/>
            <person name="Kuo A."/>
            <person name="Nagy L.G."/>
            <person name="Floudas D."/>
            <person name="Copeland A."/>
            <person name="Barry K.W."/>
            <person name="Cichocki N."/>
            <person name="Veneault-Fourrey C."/>
            <person name="LaButti K."/>
            <person name="Lindquist E.A."/>
            <person name="Lipzen A."/>
            <person name="Lundell T."/>
            <person name="Morin E."/>
            <person name="Murat C."/>
            <person name="Riley R."/>
            <person name="Ohm R."/>
            <person name="Sun H."/>
            <person name="Tunlid A."/>
            <person name="Henrissat B."/>
            <person name="Grigoriev I.V."/>
            <person name="Hibbett D.S."/>
            <person name="Martin F."/>
        </authorList>
    </citation>
    <scope>NUCLEOTIDE SEQUENCE [LARGE SCALE GENOMIC DNA]</scope>
    <source>
        <strain evidence="3">MUT 4182</strain>
    </source>
</reference>
<gene>
    <name evidence="2" type="ORF">M407DRAFT_55914</name>
</gene>
<dbReference type="OrthoDB" id="424465at2759"/>